<evidence type="ECO:0000313" key="2">
    <source>
        <dbReference type="Proteomes" id="UP000265520"/>
    </source>
</evidence>
<proteinExistence type="predicted"/>
<organism evidence="1 2">
    <name type="scientific">Trifolium medium</name>
    <dbReference type="NCBI Taxonomy" id="97028"/>
    <lineage>
        <taxon>Eukaryota</taxon>
        <taxon>Viridiplantae</taxon>
        <taxon>Streptophyta</taxon>
        <taxon>Embryophyta</taxon>
        <taxon>Tracheophyta</taxon>
        <taxon>Spermatophyta</taxon>
        <taxon>Magnoliopsida</taxon>
        <taxon>eudicotyledons</taxon>
        <taxon>Gunneridae</taxon>
        <taxon>Pentapetalae</taxon>
        <taxon>rosids</taxon>
        <taxon>fabids</taxon>
        <taxon>Fabales</taxon>
        <taxon>Fabaceae</taxon>
        <taxon>Papilionoideae</taxon>
        <taxon>50 kb inversion clade</taxon>
        <taxon>NPAAA clade</taxon>
        <taxon>Hologalegina</taxon>
        <taxon>IRL clade</taxon>
        <taxon>Trifolieae</taxon>
        <taxon>Trifolium</taxon>
    </lineage>
</organism>
<sequence length="64" mass="7219">MEKNMVKARTAKGKATIMVVQEVDITIEEEVKEPQNEDAKLAKQDENEVILMVTLKEEIEASSD</sequence>
<dbReference type="AlphaFoldDB" id="A0A392SPM1"/>
<dbReference type="EMBL" id="LXQA010419145">
    <property type="protein sequence ID" value="MCI50619.1"/>
    <property type="molecule type" value="Genomic_DNA"/>
</dbReference>
<protein>
    <submittedName>
        <fullName evidence="1">Uncharacterized protein</fullName>
    </submittedName>
</protein>
<comment type="caution">
    <text evidence="1">The sequence shown here is derived from an EMBL/GenBank/DDBJ whole genome shotgun (WGS) entry which is preliminary data.</text>
</comment>
<feature type="non-terminal residue" evidence="1">
    <location>
        <position position="64"/>
    </location>
</feature>
<dbReference type="Proteomes" id="UP000265520">
    <property type="component" value="Unassembled WGS sequence"/>
</dbReference>
<keyword evidence="2" id="KW-1185">Reference proteome</keyword>
<evidence type="ECO:0000313" key="1">
    <source>
        <dbReference type="EMBL" id="MCI50619.1"/>
    </source>
</evidence>
<name>A0A392SPM1_9FABA</name>
<accession>A0A392SPM1</accession>
<reference evidence="1 2" key="1">
    <citation type="journal article" date="2018" name="Front. Plant Sci.">
        <title>Red Clover (Trifolium pratense) and Zigzag Clover (T. medium) - A Picture of Genomic Similarities and Differences.</title>
        <authorList>
            <person name="Dluhosova J."/>
            <person name="Istvanek J."/>
            <person name="Nedelnik J."/>
            <person name="Repkova J."/>
        </authorList>
    </citation>
    <scope>NUCLEOTIDE SEQUENCE [LARGE SCALE GENOMIC DNA]</scope>
    <source>
        <strain evidence="2">cv. 10/8</strain>
        <tissue evidence="1">Leaf</tissue>
    </source>
</reference>